<keyword evidence="2 4" id="KW-0547">Nucleotide-binding</keyword>
<keyword evidence="6" id="KW-1185">Reference proteome</keyword>
<evidence type="ECO:0000256" key="3">
    <source>
        <dbReference type="ARBA" id="ARBA00022840"/>
    </source>
</evidence>
<gene>
    <name evidence="5" type="ORF">WR25_26778</name>
</gene>
<keyword evidence="3 4" id="KW-0067">ATP-binding</keyword>
<evidence type="ECO:0000256" key="4">
    <source>
        <dbReference type="RuleBase" id="RU003322"/>
    </source>
</evidence>
<dbReference type="Gene3D" id="2.60.34.10">
    <property type="entry name" value="Substrate Binding Domain Of DNAk, Chain A, domain 1"/>
    <property type="match status" value="1"/>
</dbReference>
<dbReference type="InterPro" id="IPR013126">
    <property type="entry name" value="Hsp_70_fam"/>
</dbReference>
<dbReference type="Gene3D" id="3.90.640.10">
    <property type="entry name" value="Actin, Chain A, domain 4"/>
    <property type="match status" value="1"/>
</dbReference>
<evidence type="ECO:0000313" key="6">
    <source>
        <dbReference type="Proteomes" id="UP000218231"/>
    </source>
</evidence>
<comment type="caution">
    <text evidence="5">The sequence shown here is derived from an EMBL/GenBank/DDBJ whole genome shotgun (WGS) entry which is preliminary data.</text>
</comment>
<dbReference type="SUPFAM" id="SSF100920">
    <property type="entry name" value="Heat shock protein 70kD (HSP70), peptide-binding domain"/>
    <property type="match status" value="1"/>
</dbReference>
<dbReference type="STRING" id="2018661.A0A2A2KSI0"/>
<dbReference type="AlphaFoldDB" id="A0A2A2KSI0"/>
<accession>A0A2A2KSI0</accession>
<dbReference type="Gene3D" id="3.30.420.40">
    <property type="match status" value="2"/>
</dbReference>
<name>A0A2A2KSI0_9BILA</name>
<evidence type="ECO:0000313" key="5">
    <source>
        <dbReference type="EMBL" id="PAV76884.1"/>
    </source>
</evidence>
<dbReference type="PROSITE" id="PS00297">
    <property type="entry name" value="HSP70_1"/>
    <property type="match status" value="1"/>
</dbReference>
<evidence type="ECO:0000256" key="2">
    <source>
        <dbReference type="ARBA" id="ARBA00022741"/>
    </source>
</evidence>
<dbReference type="FunFam" id="3.90.640.10:FF:000003">
    <property type="entry name" value="Molecular chaperone DnaK"/>
    <property type="match status" value="1"/>
</dbReference>
<dbReference type="PRINTS" id="PR00301">
    <property type="entry name" value="HEATSHOCK70"/>
</dbReference>
<sequence length="634" mass="71154">MSFQIGIDLGTTRCCVATQDNNGHIKIIPNDMGKNTTPSCVFFGGNNHVLVGESALSAPRVGKNLIYDAKRIIGRQYEDAAVTKDRRLWSFDVVRESRPPDDGKAMIKLEENGQSRLIAPEEVSAELLKKLKAYAKSFWGGDDIKDAVITHPAYFDTKQKLETEKAAKLAGFENVKLISEPTAAAIAFGMKTGHENKTILIYDLGGGTFDVSIGKIVSAQLKILAVHGLPHLGGEDFDTAIVNDFTRSFEEANAISFPIEDSTQIRRLRNEARVAKENMSGMASPQTIEMSVTINGKSYQHIYKIDRNKFNELCKNYFESTMGVIDETLAKANLDINQINDILMVGGSTRIPRIKELVRAKFPPKANIMNNINPDEAVAIGAAILASQMDPNKPLPDEPLPSHNDIPNIGTQRTYAASHMKLDIREAVPLSIGMELRGGIVKVVIPRGTTYPCEQRLETVTVVDNQQRFEADIYEGERARTRDNAKIGSIAMENLSPQPRGSPHTTIFKIDENGILKVTHIEECTERTVEFDYKYNGPRRNTADIAHFVKEAAENREADDLFRKVCNLRRNFDTYLHNESQRIDGMRMEFEKTNQCKSKIDEYFEWLNKFPEDHDEIQYRFDLFKAELNSIIGS</sequence>
<dbReference type="CDD" id="cd24028">
    <property type="entry name" value="ASKHA_NBD_HSP70_HSPA1-like"/>
    <property type="match status" value="1"/>
</dbReference>
<dbReference type="GO" id="GO:0005524">
    <property type="term" value="F:ATP binding"/>
    <property type="evidence" value="ECO:0007669"/>
    <property type="project" value="UniProtKB-KW"/>
</dbReference>
<dbReference type="EMBL" id="LIAE01007801">
    <property type="protein sequence ID" value="PAV76884.1"/>
    <property type="molecule type" value="Genomic_DNA"/>
</dbReference>
<dbReference type="SUPFAM" id="SSF53067">
    <property type="entry name" value="Actin-like ATPase domain"/>
    <property type="match status" value="2"/>
</dbReference>
<dbReference type="InterPro" id="IPR018181">
    <property type="entry name" value="Heat_shock_70_CS"/>
</dbReference>
<organism evidence="5 6">
    <name type="scientific">Diploscapter pachys</name>
    <dbReference type="NCBI Taxonomy" id="2018661"/>
    <lineage>
        <taxon>Eukaryota</taxon>
        <taxon>Metazoa</taxon>
        <taxon>Ecdysozoa</taxon>
        <taxon>Nematoda</taxon>
        <taxon>Chromadorea</taxon>
        <taxon>Rhabditida</taxon>
        <taxon>Rhabditina</taxon>
        <taxon>Rhabditomorpha</taxon>
        <taxon>Rhabditoidea</taxon>
        <taxon>Rhabditidae</taxon>
        <taxon>Diploscapter</taxon>
    </lineage>
</organism>
<dbReference type="PROSITE" id="PS01036">
    <property type="entry name" value="HSP70_3"/>
    <property type="match status" value="1"/>
</dbReference>
<protein>
    <submittedName>
        <fullName evidence="5">Uncharacterized protein</fullName>
    </submittedName>
</protein>
<dbReference type="Proteomes" id="UP000218231">
    <property type="component" value="Unassembled WGS sequence"/>
</dbReference>
<dbReference type="GO" id="GO:0140662">
    <property type="term" value="F:ATP-dependent protein folding chaperone"/>
    <property type="evidence" value="ECO:0007669"/>
    <property type="project" value="InterPro"/>
</dbReference>
<comment type="similarity">
    <text evidence="1 4">Belongs to the heat shock protein 70 family.</text>
</comment>
<dbReference type="GO" id="GO:0006950">
    <property type="term" value="P:response to stress"/>
    <property type="evidence" value="ECO:0007669"/>
    <property type="project" value="UniProtKB-ARBA"/>
</dbReference>
<proteinExistence type="inferred from homology"/>
<dbReference type="PANTHER" id="PTHR19375">
    <property type="entry name" value="HEAT SHOCK PROTEIN 70KDA"/>
    <property type="match status" value="1"/>
</dbReference>
<dbReference type="InterPro" id="IPR043129">
    <property type="entry name" value="ATPase_NBD"/>
</dbReference>
<evidence type="ECO:0000256" key="1">
    <source>
        <dbReference type="ARBA" id="ARBA00007381"/>
    </source>
</evidence>
<dbReference type="Pfam" id="PF00012">
    <property type="entry name" value="HSP70"/>
    <property type="match status" value="1"/>
</dbReference>
<reference evidence="5 6" key="1">
    <citation type="journal article" date="2017" name="Curr. Biol.">
        <title>Genome architecture and evolution of a unichromosomal asexual nematode.</title>
        <authorList>
            <person name="Fradin H."/>
            <person name="Zegar C."/>
            <person name="Gutwein M."/>
            <person name="Lucas J."/>
            <person name="Kovtun M."/>
            <person name="Corcoran D."/>
            <person name="Baugh L.R."/>
            <person name="Kiontke K."/>
            <person name="Gunsalus K."/>
            <person name="Fitch D.H."/>
            <person name="Piano F."/>
        </authorList>
    </citation>
    <scope>NUCLEOTIDE SEQUENCE [LARGE SCALE GENOMIC DNA]</scope>
    <source>
        <strain evidence="5">PF1309</strain>
    </source>
</reference>
<dbReference type="InterPro" id="IPR029047">
    <property type="entry name" value="HSP70_peptide-bd_sf"/>
</dbReference>
<dbReference type="OrthoDB" id="2401965at2759"/>